<reference evidence="1" key="1">
    <citation type="journal article" date="2014" name="Front. Microbiol.">
        <title>High frequency of phylogenetically diverse reductive dehalogenase-homologous genes in deep subseafloor sedimentary metagenomes.</title>
        <authorList>
            <person name="Kawai M."/>
            <person name="Futagami T."/>
            <person name="Toyoda A."/>
            <person name="Takaki Y."/>
            <person name="Nishi S."/>
            <person name="Hori S."/>
            <person name="Arai W."/>
            <person name="Tsubouchi T."/>
            <person name="Morono Y."/>
            <person name="Uchiyama I."/>
            <person name="Ito T."/>
            <person name="Fujiyama A."/>
            <person name="Inagaki F."/>
            <person name="Takami H."/>
        </authorList>
    </citation>
    <scope>NUCLEOTIDE SEQUENCE</scope>
    <source>
        <strain evidence="1">Expedition CK06-06</strain>
    </source>
</reference>
<gene>
    <name evidence="1" type="ORF">S06H3_05117</name>
</gene>
<name>X1L4W5_9ZZZZ</name>
<organism evidence="1">
    <name type="scientific">marine sediment metagenome</name>
    <dbReference type="NCBI Taxonomy" id="412755"/>
    <lineage>
        <taxon>unclassified sequences</taxon>
        <taxon>metagenomes</taxon>
        <taxon>ecological metagenomes</taxon>
    </lineage>
</organism>
<sequence>MTDEDLSNPKKVAIPLKKWWVRYLRELVGPRVKSEIIYCIGLGLSYRFIQSFKKNVQIF</sequence>
<dbReference type="AlphaFoldDB" id="X1L4W5"/>
<accession>X1L4W5</accession>
<evidence type="ECO:0000313" key="1">
    <source>
        <dbReference type="EMBL" id="GAI00931.1"/>
    </source>
</evidence>
<dbReference type="EMBL" id="BARV01001867">
    <property type="protein sequence ID" value="GAI00931.1"/>
    <property type="molecule type" value="Genomic_DNA"/>
</dbReference>
<proteinExistence type="predicted"/>
<comment type="caution">
    <text evidence="1">The sequence shown here is derived from an EMBL/GenBank/DDBJ whole genome shotgun (WGS) entry which is preliminary data.</text>
</comment>
<protein>
    <submittedName>
        <fullName evidence="1">Uncharacterized protein</fullName>
    </submittedName>
</protein>